<sequence>MNEAITEELRNSNLALGNIALRKKEYTTAITHYKLALTESPSLSRSILGNLKIATSRLTGEASRDSHDDLCAMERKVHARNFDSAYYLANNPDVKHAGLDAEDHYYLFGEGEGRMPNAFFDPSFYIRINADVRAAAISPFAHFRDHGLDEGRYGKANEISRKTSTNIKPLLFVGHDGIQAGSETVLLEVIRWFHKHTTRKIKLLLLSPGPMASTFTDYAETYVLPSHVDDEENLLDFLNENFELAYLNTVVSGRFLSMLADYGKALDCDIVTHIHEMQNVIDAFPKEMKILLSRTTLWISASPRSTKMLVAKYGISEKKVITVPAFINPTKPHGYHAPDRQVARDALGISSGALVVVGCGTVYHRKGVDLFIETARQVKESSAEAVQFVWIGDGPDLASMRATLTPDECKYIFLVGNRINANHLIACGDLFFMSSREDPFPLVVLEAAQHRIPSICFRPATGIVDFIEKDAGFVLDKICTKSAARLIIKLSSQPETIRDRGEKAYEKVYAAYTSEIQAVKIFRAIASNISYTPAVSVIVPFYNHKAFIQERMKSILEQSIKDIEIIVLDDASTDGTRAQLSKYSKKGEFKLSLNKTNSGSPFSQWANGVSLANADIVWIAEGDDSCDPDFLKILLPAFSDPMVTISAAKTVMMDERGVQAPTALDDYMNGAYEGKFQRSYKTDGFTEVNQQLGAVCTLVNASGLLVRKNSFGNSLAQAQKFKMAGDWFIYLECLKHGKLNYDVRTTNFFRRHSQSQIHKLEGSAQYFQERELITKHVVENYHVNDRFLKKAFSVVEGEWERFSHKHPGLMLSDVYSEESIISLAHKRVSQRHVALYVHGMTFSKGGIERAAALLSNHLLSIGWKVTILCSTSKHTLPVYPLFEGVAVLPIFDETDLSSSVAKMRRKLLNLEVDVFVPMLSEWLFAPVMEAAAHTGIPVIVSEHNDPWRIQDLWWTREERHQCFSKADAIHLLLDKYRDSLPATFQQKTHVIPNGVTPNHHLNNDRQKIILSVGRLEPQKRFDRLITAVAMNQQTIRAAGFKVEIYGEGRLLPDLKEQICENGIEDIFKLKGRTENIEEIYRSAYCFVLASDFEGLPVTLLEAFSFGLPAIAFKSCNGPNEVIIDRINGRLADSIEEFSEAIVELFNPQTYQSYAEAAKCRAGDFSLTGSHQEWERLLVSTIQNSLINKTR</sequence>
<feature type="domain" description="Glycosyltransferase subfamily 4-like N-terminal" evidence="4">
    <location>
        <begin position="845"/>
        <end position="997"/>
    </location>
</feature>
<evidence type="ECO:0000313" key="5">
    <source>
        <dbReference type="EMBL" id="MBD8124352.1"/>
    </source>
</evidence>
<gene>
    <name evidence="5" type="ORF">IFT62_24400</name>
</gene>
<dbReference type="InterPro" id="IPR001296">
    <property type="entry name" value="Glyco_trans_1"/>
</dbReference>
<keyword evidence="6" id="KW-1185">Reference proteome</keyword>
<feature type="domain" description="Glycosyltransferase 2-like" evidence="3">
    <location>
        <begin position="536"/>
        <end position="652"/>
    </location>
</feature>
<comment type="caution">
    <text evidence="5">The sequence shown here is derived from an EMBL/GenBank/DDBJ whole genome shotgun (WGS) entry which is preliminary data.</text>
</comment>
<protein>
    <submittedName>
        <fullName evidence="5">Glycosyltransferase</fullName>
    </submittedName>
</protein>
<feature type="domain" description="Glycosyl transferase family 1" evidence="2">
    <location>
        <begin position="1000"/>
        <end position="1157"/>
    </location>
</feature>
<dbReference type="Pfam" id="PF13439">
    <property type="entry name" value="Glyco_transf_4"/>
    <property type="match status" value="1"/>
</dbReference>
<dbReference type="InterPro" id="IPR029044">
    <property type="entry name" value="Nucleotide-diphossugar_trans"/>
</dbReference>
<evidence type="ECO:0000259" key="4">
    <source>
        <dbReference type="Pfam" id="PF13439"/>
    </source>
</evidence>
<name>A0ABR9AF33_9PSED</name>
<proteinExistence type="predicted"/>
<evidence type="ECO:0000256" key="1">
    <source>
        <dbReference type="ARBA" id="ARBA00022519"/>
    </source>
</evidence>
<dbReference type="Pfam" id="PF00535">
    <property type="entry name" value="Glycos_transf_2"/>
    <property type="match status" value="1"/>
</dbReference>
<evidence type="ECO:0000259" key="3">
    <source>
        <dbReference type="Pfam" id="PF00535"/>
    </source>
</evidence>
<evidence type="ECO:0000259" key="2">
    <source>
        <dbReference type="Pfam" id="PF00534"/>
    </source>
</evidence>
<keyword evidence="1" id="KW-1003">Cell membrane</keyword>
<dbReference type="SUPFAM" id="SSF53448">
    <property type="entry name" value="Nucleotide-diphospho-sugar transferases"/>
    <property type="match status" value="1"/>
</dbReference>
<dbReference type="InterPro" id="IPR001173">
    <property type="entry name" value="Glyco_trans_2-like"/>
</dbReference>
<dbReference type="Gene3D" id="3.90.550.10">
    <property type="entry name" value="Spore Coat Polysaccharide Biosynthesis Protein SpsA, Chain A"/>
    <property type="match status" value="1"/>
</dbReference>
<keyword evidence="1" id="KW-0997">Cell inner membrane</keyword>
<dbReference type="CDD" id="cd03801">
    <property type="entry name" value="GT4_PimA-like"/>
    <property type="match status" value="1"/>
</dbReference>
<dbReference type="Pfam" id="PF00534">
    <property type="entry name" value="Glycos_transf_1"/>
    <property type="match status" value="2"/>
</dbReference>
<feature type="domain" description="Glycosyl transferase family 1" evidence="2">
    <location>
        <begin position="340"/>
        <end position="506"/>
    </location>
</feature>
<dbReference type="Proteomes" id="UP000625247">
    <property type="component" value="Unassembled WGS sequence"/>
</dbReference>
<organism evidence="5 6">
    <name type="scientific">Pseudomonas lutea</name>
    <dbReference type="NCBI Taxonomy" id="243924"/>
    <lineage>
        <taxon>Bacteria</taxon>
        <taxon>Pseudomonadati</taxon>
        <taxon>Pseudomonadota</taxon>
        <taxon>Gammaproteobacteria</taxon>
        <taxon>Pseudomonadales</taxon>
        <taxon>Pseudomonadaceae</taxon>
        <taxon>Pseudomonas</taxon>
    </lineage>
</organism>
<dbReference type="EMBL" id="JACYNP010000016">
    <property type="protein sequence ID" value="MBD8124352.1"/>
    <property type="molecule type" value="Genomic_DNA"/>
</dbReference>
<dbReference type="SUPFAM" id="SSF53756">
    <property type="entry name" value="UDP-Glycosyltransferase/glycogen phosphorylase"/>
    <property type="match status" value="2"/>
</dbReference>
<reference evidence="5 6" key="1">
    <citation type="journal article" date="2020" name="FEMS Microbiol. Ecol.">
        <title>Temporal dynamics of bacterial communities during seed development and maturation.</title>
        <authorList>
            <person name="Chesneau G."/>
            <person name="Torres-Cortes G."/>
            <person name="Briand M."/>
            <person name="Darrasse A."/>
            <person name="Preveaux A."/>
            <person name="Marais C."/>
            <person name="Jacques M.A."/>
            <person name="Shade A."/>
            <person name="Barret M."/>
        </authorList>
    </citation>
    <scope>NUCLEOTIDE SEQUENCE [LARGE SCALE GENOMIC DNA]</scope>
    <source>
        <strain evidence="5 6">CFBP13723</strain>
    </source>
</reference>
<dbReference type="PANTHER" id="PTHR12526:SF630">
    <property type="entry name" value="GLYCOSYLTRANSFERASE"/>
    <property type="match status" value="1"/>
</dbReference>
<keyword evidence="1" id="KW-0472">Membrane</keyword>
<dbReference type="PANTHER" id="PTHR12526">
    <property type="entry name" value="GLYCOSYLTRANSFERASE"/>
    <property type="match status" value="1"/>
</dbReference>
<dbReference type="InterPro" id="IPR028098">
    <property type="entry name" value="Glyco_trans_4-like_N"/>
</dbReference>
<evidence type="ECO:0000313" key="6">
    <source>
        <dbReference type="Proteomes" id="UP000625247"/>
    </source>
</evidence>
<dbReference type="RefSeq" id="WP_191946024.1">
    <property type="nucleotide sequence ID" value="NZ_JACYNP010000016.1"/>
</dbReference>
<dbReference type="Gene3D" id="3.40.50.2000">
    <property type="entry name" value="Glycogen Phosphorylase B"/>
    <property type="match status" value="4"/>
</dbReference>
<dbReference type="CDD" id="cd00761">
    <property type="entry name" value="Glyco_tranf_GTA_type"/>
    <property type="match status" value="1"/>
</dbReference>
<accession>A0ABR9AF33</accession>